<reference evidence="8" key="1">
    <citation type="submission" date="2017-02" db="UniProtKB">
        <authorList>
            <consortium name="WormBaseParasite"/>
        </authorList>
    </citation>
    <scope>IDENTIFICATION</scope>
</reference>
<comment type="similarity">
    <text evidence="2">Belongs to the UPF0057 (PMP3) family.</text>
</comment>
<feature type="transmembrane region" description="Helical" evidence="6">
    <location>
        <begin position="6"/>
        <end position="25"/>
    </location>
</feature>
<dbReference type="GO" id="GO:0016020">
    <property type="term" value="C:membrane"/>
    <property type="evidence" value="ECO:0007669"/>
    <property type="project" value="UniProtKB-SubCell"/>
</dbReference>
<keyword evidence="3 6" id="KW-0812">Transmembrane</keyword>
<protein>
    <submittedName>
        <fullName evidence="8">G_PROTEIN_RECEP_F1_2 domain-containing protein</fullName>
    </submittedName>
</protein>
<evidence type="ECO:0000256" key="5">
    <source>
        <dbReference type="ARBA" id="ARBA00023136"/>
    </source>
</evidence>
<dbReference type="Pfam" id="PF01679">
    <property type="entry name" value="Pmp3"/>
    <property type="match status" value="1"/>
</dbReference>
<evidence type="ECO:0000313" key="8">
    <source>
        <dbReference type="WBParaSite" id="PTRK_0001121200.1"/>
    </source>
</evidence>
<dbReference type="Proteomes" id="UP000038045">
    <property type="component" value="Unplaced"/>
</dbReference>
<evidence type="ECO:0000256" key="1">
    <source>
        <dbReference type="ARBA" id="ARBA00004370"/>
    </source>
</evidence>
<accession>A0A0N4ZRS8</accession>
<evidence type="ECO:0000313" key="7">
    <source>
        <dbReference type="Proteomes" id="UP000038045"/>
    </source>
</evidence>
<evidence type="ECO:0000256" key="4">
    <source>
        <dbReference type="ARBA" id="ARBA00022989"/>
    </source>
</evidence>
<evidence type="ECO:0000256" key="6">
    <source>
        <dbReference type="SAM" id="Phobius"/>
    </source>
</evidence>
<name>A0A0N4ZRS8_PARTI</name>
<feature type="transmembrane region" description="Helical" evidence="6">
    <location>
        <begin position="37"/>
        <end position="58"/>
    </location>
</feature>
<evidence type="ECO:0000256" key="2">
    <source>
        <dbReference type="ARBA" id="ARBA00009530"/>
    </source>
</evidence>
<sequence length="95" mass="10718">MVQSCFKGFLLLPIAILLPPLAILIDKGCGTHFIANCFLTFLLFVPGIVNALLVIYYFEDPVDNKSIKSIRTNETNEDIHAYFRKYNGTGKKTTF</sequence>
<keyword evidence="7" id="KW-1185">Reference proteome</keyword>
<keyword evidence="4 6" id="KW-1133">Transmembrane helix</keyword>
<dbReference type="WBParaSite" id="PTRK_0001121200.1">
    <property type="protein sequence ID" value="PTRK_0001121200.1"/>
    <property type="gene ID" value="PTRK_0001121200"/>
</dbReference>
<comment type="subcellular location">
    <subcellularLocation>
        <location evidence="1">Membrane</location>
    </subcellularLocation>
</comment>
<dbReference type="STRING" id="131310.A0A0N4ZRS8"/>
<organism evidence="7 8">
    <name type="scientific">Parastrongyloides trichosuri</name>
    <name type="common">Possum-specific nematode worm</name>
    <dbReference type="NCBI Taxonomy" id="131310"/>
    <lineage>
        <taxon>Eukaryota</taxon>
        <taxon>Metazoa</taxon>
        <taxon>Ecdysozoa</taxon>
        <taxon>Nematoda</taxon>
        <taxon>Chromadorea</taxon>
        <taxon>Rhabditida</taxon>
        <taxon>Tylenchina</taxon>
        <taxon>Panagrolaimomorpha</taxon>
        <taxon>Strongyloidoidea</taxon>
        <taxon>Strongyloididae</taxon>
        <taxon>Parastrongyloides</taxon>
    </lineage>
</organism>
<evidence type="ECO:0000256" key="3">
    <source>
        <dbReference type="ARBA" id="ARBA00022692"/>
    </source>
</evidence>
<dbReference type="AlphaFoldDB" id="A0A0N4ZRS8"/>
<dbReference type="InterPro" id="IPR000612">
    <property type="entry name" value="PMP3"/>
</dbReference>
<proteinExistence type="inferred from homology"/>
<keyword evidence="5 6" id="KW-0472">Membrane</keyword>